<protein>
    <submittedName>
        <fullName evidence="1">Uncharacterized protein</fullName>
    </submittedName>
</protein>
<comment type="caution">
    <text evidence="1">The sequence shown here is derived from an EMBL/GenBank/DDBJ whole genome shotgun (WGS) entry which is preliminary data.</text>
</comment>
<accession>A0A2N6NA47</accession>
<gene>
    <name evidence="1" type="ORF">BM221_009940</name>
</gene>
<organism evidence="1 2">
    <name type="scientific">Beauveria bassiana</name>
    <name type="common">White muscardine disease fungus</name>
    <name type="synonym">Tritirachium shiotae</name>
    <dbReference type="NCBI Taxonomy" id="176275"/>
    <lineage>
        <taxon>Eukaryota</taxon>
        <taxon>Fungi</taxon>
        <taxon>Dikarya</taxon>
        <taxon>Ascomycota</taxon>
        <taxon>Pezizomycotina</taxon>
        <taxon>Sordariomycetes</taxon>
        <taxon>Hypocreomycetidae</taxon>
        <taxon>Hypocreales</taxon>
        <taxon>Cordycipitaceae</taxon>
        <taxon>Beauveria</taxon>
    </lineage>
</organism>
<dbReference type="AlphaFoldDB" id="A0A2N6NA47"/>
<reference evidence="1 2" key="1">
    <citation type="journal article" date="2016" name="Appl. Microbiol. Biotechnol.">
        <title>Characterization of T-DNA insertion mutants with decreased virulence in the entomopathogenic fungus Beauveria bassiana JEF-007.</title>
        <authorList>
            <person name="Kim S."/>
            <person name="Lee S.J."/>
            <person name="Nai Y.S."/>
            <person name="Yu J.S."/>
            <person name="Lee M.R."/>
            <person name="Yang Y.T."/>
            <person name="Kim J.S."/>
        </authorList>
    </citation>
    <scope>NUCLEOTIDE SEQUENCE [LARGE SCALE GENOMIC DNA]</scope>
    <source>
        <strain evidence="1 2">JEF-007</strain>
    </source>
</reference>
<proteinExistence type="predicted"/>
<sequence>MDPDDSRELWKTALGYLASKRPEKTSSPPSLRAERDSAWMRAHAYLRHEAVDEDGSSSSEDIERALGVLENVIQYDFADDSDIVCNSFT</sequence>
<dbReference type="EMBL" id="MRVG01000014">
    <property type="protein sequence ID" value="PMB64147.1"/>
    <property type="molecule type" value="Genomic_DNA"/>
</dbReference>
<evidence type="ECO:0000313" key="1">
    <source>
        <dbReference type="EMBL" id="PMB64147.1"/>
    </source>
</evidence>
<name>A0A2N6NA47_BEABA</name>
<dbReference type="Proteomes" id="UP000235728">
    <property type="component" value="Unassembled WGS sequence"/>
</dbReference>
<evidence type="ECO:0000313" key="2">
    <source>
        <dbReference type="Proteomes" id="UP000235728"/>
    </source>
</evidence>